<dbReference type="RefSeq" id="WP_379894497.1">
    <property type="nucleotide sequence ID" value="NZ_CBCSCT010000052.1"/>
</dbReference>
<organism evidence="2 3">
    <name type="scientific">Marinicrinis lubricantis</name>
    <dbReference type="NCBI Taxonomy" id="2086470"/>
    <lineage>
        <taxon>Bacteria</taxon>
        <taxon>Bacillati</taxon>
        <taxon>Bacillota</taxon>
        <taxon>Bacilli</taxon>
        <taxon>Bacillales</taxon>
        <taxon>Paenibacillaceae</taxon>
    </lineage>
</organism>
<dbReference type="SUPFAM" id="SSF53335">
    <property type="entry name" value="S-adenosyl-L-methionine-dependent methyltransferases"/>
    <property type="match status" value="1"/>
</dbReference>
<dbReference type="InterPro" id="IPR041698">
    <property type="entry name" value="Methyltransf_25"/>
</dbReference>
<reference evidence="3" key="1">
    <citation type="journal article" date="2019" name="Int. J. Syst. Evol. Microbiol.">
        <title>The Global Catalogue of Microorganisms (GCM) 10K type strain sequencing project: providing services to taxonomists for standard genome sequencing and annotation.</title>
        <authorList>
            <consortium name="The Broad Institute Genomics Platform"/>
            <consortium name="The Broad Institute Genome Sequencing Center for Infectious Disease"/>
            <person name="Wu L."/>
            <person name="Ma J."/>
        </authorList>
    </citation>
    <scope>NUCLEOTIDE SEQUENCE [LARGE SCALE GENOMIC DNA]</scope>
    <source>
        <strain evidence="3">CCM 8749</strain>
    </source>
</reference>
<dbReference type="GO" id="GO:0008168">
    <property type="term" value="F:methyltransferase activity"/>
    <property type="evidence" value="ECO:0007669"/>
    <property type="project" value="UniProtKB-KW"/>
</dbReference>
<dbReference type="EC" id="2.1.1.-" evidence="2"/>
<dbReference type="CDD" id="cd02440">
    <property type="entry name" value="AdoMet_MTases"/>
    <property type="match status" value="1"/>
</dbReference>
<name>A0ABW1IQ21_9BACL</name>
<dbReference type="GO" id="GO:0032259">
    <property type="term" value="P:methylation"/>
    <property type="evidence" value="ECO:0007669"/>
    <property type="project" value="UniProtKB-KW"/>
</dbReference>
<accession>A0ABW1IQ21</accession>
<dbReference type="Gene3D" id="3.40.50.150">
    <property type="entry name" value="Vaccinia Virus protein VP39"/>
    <property type="match status" value="1"/>
</dbReference>
<dbReference type="Proteomes" id="UP001596250">
    <property type="component" value="Unassembled WGS sequence"/>
</dbReference>
<comment type="caution">
    <text evidence="2">The sequence shown here is derived from an EMBL/GenBank/DDBJ whole genome shotgun (WGS) entry which is preliminary data.</text>
</comment>
<feature type="domain" description="Methyltransferase" evidence="1">
    <location>
        <begin position="38"/>
        <end position="129"/>
    </location>
</feature>
<proteinExistence type="predicted"/>
<dbReference type="Pfam" id="PF13649">
    <property type="entry name" value="Methyltransf_25"/>
    <property type="match status" value="1"/>
</dbReference>
<keyword evidence="3" id="KW-1185">Reference proteome</keyword>
<gene>
    <name evidence="2" type="ORF">ACFPXP_12175</name>
</gene>
<evidence type="ECO:0000313" key="3">
    <source>
        <dbReference type="Proteomes" id="UP001596250"/>
    </source>
</evidence>
<sequence>MDYLEMLAKLGVGNAHPGGYGATLEQLKHWPIAPGSRVLEVGCGTGRTACHLARNGCVVTALDFREDMLAKAVKRAAEEGVSVHFVQGDARRLPFAAHGFDVVFLESVTLFAGVYEPVKEYYRVLKSGGALYDREMMALNLPSPELLYEAKDLYGFDMLPTQQEWLRIFEQAGFREVLCWNPGKLSQKVGEDESLYPDFGQTPDQDTLINPELWQTALRYHQMIEKYGDDLGYGLFVSKK</sequence>
<dbReference type="PANTHER" id="PTHR44068">
    <property type="entry name" value="ZGC:194242"/>
    <property type="match status" value="1"/>
</dbReference>
<dbReference type="InterPro" id="IPR050447">
    <property type="entry name" value="Erg6_SMT_methyltransf"/>
</dbReference>
<protein>
    <submittedName>
        <fullName evidence="2">Class I SAM-dependent methyltransferase</fullName>
        <ecNumber evidence="2">2.1.1.-</ecNumber>
    </submittedName>
</protein>
<evidence type="ECO:0000313" key="2">
    <source>
        <dbReference type="EMBL" id="MFC5987162.1"/>
    </source>
</evidence>
<keyword evidence="2" id="KW-0489">Methyltransferase</keyword>
<evidence type="ECO:0000259" key="1">
    <source>
        <dbReference type="Pfam" id="PF13649"/>
    </source>
</evidence>
<dbReference type="EMBL" id="JBHSQV010000153">
    <property type="protein sequence ID" value="MFC5987162.1"/>
    <property type="molecule type" value="Genomic_DNA"/>
</dbReference>
<keyword evidence="2" id="KW-0808">Transferase</keyword>
<dbReference type="PANTHER" id="PTHR44068:SF11">
    <property type="entry name" value="GERANYL DIPHOSPHATE 2-C-METHYLTRANSFERASE"/>
    <property type="match status" value="1"/>
</dbReference>
<dbReference type="InterPro" id="IPR029063">
    <property type="entry name" value="SAM-dependent_MTases_sf"/>
</dbReference>